<evidence type="ECO:0000313" key="1">
    <source>
        <dbReference type="EMBL" id="QHS98262.1"/>
    </source>
</evidence>
<accession>A0A6C0C1T3</accession>
<name>A0A6C0C1T3_9ZZZZ</name>
<organism evidence="1">
    <name type="scientific">viral metagenome</name>
    <dbReference type="NCBI Taxonomy" id="1070528"/>
    <lineage>
        <taxon>unclassified sequences</taxon>
        <taxon>metagenomes</taxon>
        <taxon>organismal metagenomes</taxon>
    </lineage>
</organism>
<sequence>MSFINYEPKFKNNAATTKVYLDKYRSVDIICIKCKCTYRYFSTADIDVTKENRICCQICKQDVMVPITAGSILSDMEGDERKELISKWHYNMFQS</sequence>
<protein>
    <submittedName>
        <fullName evidence="1">Uncharacterized protein</fullName>
    </submittedName>
</protein>
<reference evidence="1" key="1">
    <citation type="journal article" date="2020" name="Nature">
        <title>Giant virus diversity and host interactions through global metagenomics.</title>
        <authorList>
            <person name="Schulz F."/>
            <person name="Roux S."/>
            <person name="Paez-Espino D."/>
            <person name="Jungbluth S."/>
            <person name="Walsh D.A."/>
            <person name="Denef V.J."/>
            <person name="McMahon K.D."/>
            <person name="Konstantinidis K.T."/>
            <person name="Eloe-Fadrosh E.A."/>
            <person name="Kyrpides N.C."/>
            <person name="Woyke T."/>
        </authorList>
    </citation>
    <scope>NUCLEOTIDE SEQUENCE</scope>
    <source>
        <strain evidence="1">GVMAG-M-3300020182-84</strain>
    </source>
</reference>
<proteinExistence type="predicted"/>
<dbReference type="AlphaFoldDB" id="A0A6C0C1T3"/>
<dbReference type="EMBL" id="MN739313">
    <property type="protein sequence ID" value="QHS98262.1"/>
    <property type="molecule type" value="Genomic_DNA"/>
</dbReference>